<proteinExistence type="predicted"/>
<evidence type="ECO:0000313" key="3">
    <source>
        <dbReference type="Proteomes" id="UP000736672"/>
    </source>
</evidence>
<evidence type="ECO:0000313" key="2">
    <source>
        <dbReference type="EMBL" id="KAH7258241.1"/>
    </source>
</evidence>
<protein>
    <submittedName>
        <fullName evidence="2">Uncharacterized protein</fullName>
    </submittedName>
</protein>
<organism evidence="2 3">
    <name type="scientific">Fusarium solani</name>
    <name type="common">Filamentous fungus</name>
    <dbReference type="NCBI Taxonomy" id="169388"/>
    <lineage>
        <taxon>Eukaryota</taxon>
        <taxon>Fungi</taxon>
        <taxon>Dikarya</taxon>
        <taxon>Ascomycota</taxon>
        <taxon>Pezizomycotina</taxon>
        <taxon>Sordariomycetes</taxon>
        <taxon>Hypocreomycetidae</taxon>
        <taxon>Hypocreales</taxon>
        <taxon>Nectriaceae</taxon>
        <taxon>Fusarium</taxon>
        <taxon>Fusarium solani species complex</taxon>
    </lineage>
</organism>
<dbReference type="Proteomes" id="UP000736672">
    <property type="component" value="Unassembled WGS sequence"/>
</dbReference>
<gene>
    <name evidence="2" type="ORF">B0J15DRAFT_465517</name>
</gene>
<comment type="caution">
    <text evidence="2">The sequence shown here is derived from an EMBL/GenBank/DDBJ whole genome shotgun (WGS) entry which is preliminary data.</text>
</comment>
<reference evidence="2" key="1">
    <citation type="journal article" date="2021" name="Nat. Commun.">
        <title>Genetic determinants of endophytism in the Arabidopsis root mycobiome.</title>
        <authorList>
            <person name="Mesny F."/>
            <person name="Miyauchi S."/>
            <person name="Thiergart T."/>
            <person name="Pickel B."/>
            <person name="Atanasova L."/>
            <person name="Karlsson M."/>
            <person name="Huettel B."/>
            <person name="Barry K.W."/>
            <person name="Haridas S."/>
            <person name="Chen C."/>
            <person name="Bauer D."/>
            <person name="Andreopoulos W."/>
            <person name="Pangilinan J."/>
            <person name="LaButti K."/>
            <person name="Riley R."/>
            <person name="Lipzen A."/>
            <person name="Clum A."/>
            <person name="Drula E."/>
            <person name="Henrissat B."/>
            <person name="Kohler A."/>
            <person name="Grigoriev I.V."/>
            <person name="Martin F.M."/>
            <person name="Hacquard S."/>
        </authorList>
    </citation>
    <scope>NUCLEOTIDE SEQUENCE</scope>
    <source>
        <strain evidence="2">FSSC 5 MPI-SDFR-AT-0091</strain>
    </source>
</reference>
<feature type="region of interest" description="Disordered" evidence="1">
    <location>
        <begin position="39"/>
        <end position="94"/>
    </location>
</feature>
<dbReference type="AlphaFoldDB" id="A0A9P9HIV5"/>
<sequence length="256" mass="26858">MVAAMVVKGGDGDDTPDVVYVPALGPPFHNTIFARRRHPSQVSQMGPSQEVVPRPAAGADAGVGADGGHGGSRKGHDGCYFRTQSPRGSPGMGAVLSVNQQERGTSERQATNGHISNIAGCEGEGEGVTISSSIRGGARDGLTSSVPPPYCIRLLLTLLHCGSSVDSTATAAASIVVSMEAFSLTVLSDNCRARVVMRHCFKNQHRLVSDFSLGPSTMTASVTVPSFPSSNRERSKWLSIRLSRQGSTGRGWLPRS</sequence>
<keyword evidence="3" id="KW-1185">Reference proteome</keyword>
<dbReference type="EMBL" id="JAGTJS010000009">
    <property type="protein sequence ID" value="KAH7258241.1"/>
    <property type="molecule type" value="Genomic_DNA"/>
</dbReference>
<accession>A0A9P9HIV5</accession>
<name>A0A9P9HIV5_FUSSL</name>
<evidence type="ECO:0000256" key="1">
    <source>
        <dbReference type="SAM" id="MobiDB-lite"/>
    </source>
</evidence>